<name>A0AAD5K682_9FUNG</name>
<feature type="region of interest" description="Disordered" evidence="1">
    <location>
        <begin position="61"/>
        <end position="107"/>
    </location>
</feature>
<reference evidence="2" key="2">
    <citation type="submission" date="2023-02" db="EMBL/GenBank/DDBJ databases">
        <authorList>
            <consortium name="DOE Joint Genome Institute"/>
            <person name="Mondo S.J."/>
            <person name="Chang Y."/>
            <person name="Wang Y."/>
            <person name="Ahrendt S."/>
            <person name="Andreopoulos W."/>
            <person name="Barry K."/>
            <person name="Beard J."/>
            <person name="Benny G.L."/>
            <person name="Blankenship S."/>
            <person name="Bonito G."/>
            <person name="Cuomo C."/>
            <person name="Desiro A."/>
            <person name="Gervers K.A."/>
            <person name="Hundley H."/>
            <person name="Kuo A."/>
            <person name="LaButti K."/>
            <person name="Lang B.F."/>
            <person name="Lipzen A."/>
            <person name="O'Donnell K."/>
            <person name="Pangilinan J."/>
            <person name="Reynolds N."/>
            <person name="Sandor L."/>
            <person name="Smith M.W."/>
            <person name="Tsang A."/>
            <person name="Grigoriev I.V."/>
            <person name="Stajich J.E."/>
            <person name="Spatafora J.W."/>
        </authorList>
    </citation>
    <scope>NUCLEOTIDE SEQUENCE</scope>
    <source>
        <strain evidence="2">RSA 2281</strain>
    </source>
</reference>
<evidence type="ECO:0000313" key="3">
    <source>
        <dbReference type="Proteomes" id="UP001209540"/>
    </source>
</evidence>
<feature type="compositionally biased region" description="Basic and acidic residues" evidence="1">
    <location>
        <begin position="21"/>
        <end position="41"/>
    </location>
</feature>
<dbReference type="Proteomes" id="UP001209540">
    <property type="component" value="Unassembled WGS sequence"/>
</dbReference>
<evidence type="ECO:0000313" key="2">
    <source>
        <dbReference type="EMBL" id="KAI9257250.1"/>
    </source>
</evidence>
<protein>
    <submittedName>
        <fullName evidence="2">Uncharacterized protein</fullName>
    </submittedName>
</protein>
<keyword evidence="3" id="KW-1185">Reference proteome</keyword>
<sequence>MGNEYDKVLPAQKVGGMRVKNPNENRVPLKAEDREQHHIEQEEQDEEQMQLNKEIEFEQEKAFRQMQNESMRGQSPSMNAYNPNSKANNMNRGPNYNPQYQQRSMNH</sequence>
<feature type="compositionally biased region" description="Polar residues" evidence="1">
    <location>
        <begin position="65"/>
        <end position="107"/>
    </location>
</feature>
<accession>A0AAD5K682</accession>
<comment type="caution">
    <text evidence="2">The sequence shown here is derived from an EMBL/GenBank/DDBJ whole genome shotgun (WGS) entry which is preliminary data.</text>
</comment>
<organism evidence="2 3">
    <name type="scientific">Phascolomyces articulosus</name>
    <dbReference type="NCBI Taxonomy" id="60185"/>
    <lineage>
        <taxon>Eukaryota</taxon>
        <taxon>Fungi</taxon>
        <taxon>Fungi incertae sedis</taxon>
        <taxon>Mucoromycota</taxon>
        <taxon>Mucoromycotina</taxon>
        <taxon>Mucoromycetes</taxon>
        <taxon>Mucorales</taxon>
        <taxon>Lichtheimiaceae</taxon>
        <taxon>Phascolomyces</taxon>
    </lineage>
</organism>
<proteinExistence type="predicted"/>
<dbReference type="AlphaFoldDB" id="A0AAD5K682"/>
<gene>
    <name evidence="2" type="ORF">BDA99DRAFT_515904</name>
</gene>
<evidence type="ECO:0000256" key="1">
    <source>
        <dbReference type="SAM" id="MobiDB-lite"/>
    </source>
</evidence>
<dbReference type="EMBL" id="JAIXMP010000020">
    <property type="protein sequence ID" value="KAI9257250.1"/>
    <property type="molecule type" value="Genomic_DNA"/>
</dbReference>
<feature type="region of interest" description="Disordered" evidence="1">
    <location>
        <begin position="1"/>
        <end position="49"/>
    </location>
</feature>
<reference evidence="2" key="1">
    <citation type="journal article" date="2022" name="IScience">
        <title>Evolution of zygomycete secretomes and the origins of terrestrial fungal ecologies.</title>
        <authorList>
            <person name="Chang Y."/>
            <person name="Wang Y."/>
            <person name="Mondo S."/>
            <person name="Ahrendt S."/>
            <person name="Andreopoulos W."/>
            <person name="Barry K."/>
            <person name="Beard J."/>
            <person name="Benny G.L."/>
            <person name="Blankenship S."/>
            <person name="Bonito G."/>
            <person name="Cuomo C."/>
            <person name="Desiro A."/>
            <person name="Gervers K.A."/>
            <person name="Hundley H."/>
            <person name="Kuo A."/>
            <person name="LaButti K."/>
            <person name="Lang B.F."/>
            <person name="Lipzen A."/>
            <person name="O'Donnell K."/>
            <person name="Pangilinan J."/>
            <person name="Reynolds N."/>
            <person name="Sandor L."/>
            <person name="Smith M.E."/>
            <person name="Tsang A."/>
            <person name="Grigoriev I.V."/>
            <person name="Stajich J.E."/>
            <person name="Spatafora J.W."/>
        </authorList>
    </citation>
    <scope>NUCLEOTIDE SEQUENCE</scope>
    <source>
        <strain evidence="2">RSA 2281</strain>
    </source>
</reference>